<dbReference type="InterPro" id="IPR013783">
    <property type="entry name" value="Ig-like_fold"/>
</dbReference>
<feature type="region of interest" description="Disordered" evidence="1">
    <location>
        <begin position="36"/>
        <end position="101"/>
    </location>
</feature>
<feature type="domain" description="Peptidase C39-like" evidence="4">
    <location>
        <begin position="493"/>
        <end position="621"/>
    </location>
</feature>
<evidence type="ECO:0000256" key="1">
    <source>
        <dbReference type="SAM" id="MobiDB-lite"/>
    </source>
</evidence>
<dbReference type="STRING" id="1291764.GCA_001311235_02981"/>
<feature type="compositionally biased region" description="Low complexity" evidence="1">
    <location>
        <begin position="90"/>
        <end position="101"/>
    </location>
</feature>
<dbReference type="Pfam" id="PF18885">
    <property type="entry name" value="DUF5648"/>
    <property type="match status" value="1"/>
</dbReference>
<keyword evidence="7" id="KW-1185">Reference proteome</keyword>
<dbReference type="Proteomes" id="UP000218181">
    <property type="component" value="Unassembled WGS sequence"/>
</dbReference>
<feature type="compositionally biased region" description="Low complexity" evidence="1">
    <location>
        <begin position="42"/>
        <end position="78"/>
    </location>
</feature>
<dbReference type="RefSeq" id="WP_096818912.1">
    <property type="nucleotide sequence ID" value="NZ_JXJU01000012.1"/>
</dbReference>
<dbReference type="OrthoDB" id="3186156at2"/>
<organism evidence="6 7">
    <name type="scientific">Lactococcus fujiensis JCM 16395</name>
    <dbReference type="NCBI Taxonomy" id="1291764"/>
    <lineage>
        <taxon>Bacteria</taxon>
        <taxon>Bacillati</taxon>
        <taxon>Bacillota</taxon>
        <taxon>Bacilli</taxon>
        <taxon>Lactobacillales</taxon>
        <taxon>Streptococcaceae</taxon>
        <taxon>Lactococcus</taxon>
    </lineage>
</organism>
<dbReference type="Gene3D" id="3.90.70.10">
    <property type="entry name" value="Cysteine proteinases"/>
    <property type="match status" value="1"/>
</dbReference>
<sequence>MKKNSKAILIMGLACLISSPLVARNTLADQLTGSSSKLAEVASPQSSASVSSSSTSTSNPTGTTDTTTTQTNPDSTVSGTNNPATSIDQVPTAPSVSTPTTDLTTLEVKDVTLTQNSQFQNALGFISATDSTGANLSIEGVTVTGTVETSKVGTYNLIYTNGTISKSVTVTVKADLSSLNVKNITVTQNSVFKNDFAFVSATDQNGNSLTLANLNVTGTVDTNKIGTYTLTFSNGNVVKTATVTVTADLTSLNVKNVSLMQNSVFKNEAAFISATDVSGNALPLSALNITGTVNSAKVGTYNITFTNGAISKTITVTVTPIPVKEIAVYRMYNPLSGEHFYTQSYNERSVLVGIQWNCEGTGWYAPDSGNAVYRLYNNVTGEHFFTLSAYEKNVLVTRGWKYEGISFYSGGSVKTYRAYNSGIKKHNFTTSLNEQQTIVKYGWKDEGLAWYALKTGDNSGAAIGLKSGWRSVGGVVKYYDASKGKYTKQFSMVYYSQLDSRWSLTTYGGYTMAQTGCGQTSVAMILSGFGKIVTPPTVATYSHTYGSFDRYPEIGSAQSDLTRPATHWGLSYKVMSSANQLASYLSQGYPATVCLDLGNGVRHIVALNGYSNGYTTVYDPYNNMLFSGRRSISQIWSLLSWKYDNVNMGPSAATIFMPI</sequence>
<evidence type="ECO:0000259" key="3">
    <source>
        <dbReference type="Pfam" id="PF07523"/>
    </source>
</evidence>
<protein>
    <recommendedName>
        <fullName evidence="8">Peptidase C39-like domain-containing protein</fullName>
    </recommendedName>
</protein>
<keyword evidence="2" id="KW-0732">Signal</keyword>
<feature type="domain" description="Ig-like" evidence="3">
    <location>
        <begin position="265"/>
        <end position="318"/>
    </location>
</feature>
<evidence type="ECO:0000313" key="6">
    <source>
        <dbReference type="EMBL" id="PCR99107.1"/>
    </source>
</evidence>
<dbReference type="Pfam" id="PF13529">
    <property type="entry name" value="Peptidase_C39_2"/>
    <property type="match status" value="1"/>
</dbReference>
<proteinExistence type="predicted"/>
<dbReference type="Pfam" id="PF07523">
    <property type="entry name" value="Big_3"/>
    <property type="match status" value="3"/>
</dbReference>
<feature type="domain" description="Ig-like" evidence="3">
    <location>
        <begin position="198"/>
        <end position="245"/>
    </location>
</feature>
<dbReference type="AlphaFoldDB" id="A0A2A5RJ44"/>
<evidence type="ECO:0000313" key="7">
    <source>
        <dbReference type="Proteomes" id="UP000218181"/>
    </source>
</evidence>
<feature type="domain" description="Ig-like" evidence="3">
    <location>
        <begin position="124"/>
        <end position="172"/>
    </location>
</feature>
<feature type="compositionally biased region" description="Polar residues" evidence="1">
    <location>
        <begin position="79"/>
        <end position="89"/>
    </location>
</feature>
<dbReference type="Gene3D" id="2.60.40.10">
    <property type="entry name" value="Immunoglobulins"/>
    <property type="match status" value="3"/>
</dbReference>
<evidence type="ECO:0000259" key="4">
    <source>
        <dbReference type="Pfam" id="PF13529"/>
    </source>
</evidence>
<evidence type="ECO:0000259" key="5">
    <source>
        <dbReference type="Pfam" id="PF18885"/>
    </source>
</evidence>
<dbReference type="InterPro" id="IPR043708">
    <property type="entry name" value="DUF5648"/>
</dbReference>
<evidence type="ECO:0000256" key="2">
    <source>
        <dbReference type="SAM" id="SignalP"/>
    </source>
</evidence>
<accession>A0A2A5RJ44</accession>
<feature type="signal peptide" evidence="2">
    <location>
        <begin position="1"/>
        <end position="23"/>
    </location>
</feature>
<evidence type="ECO:0008006" key="8">
    <source>
        <dbReference type="Google" id="ProtNLM"/>
    </source>
</evidence>
<dbReference type="EMBL" id="JXJU01000012">
    <property type="protein sequence ID" value="PCR99107.1"/>
    <property type="molecule type" value="Genomic_DNA"/>
</dbReference>
<feature type="domain" description="DUF5648" evidence="5">
    <location>
        <begin position="328"/>
        <end position="453"/>
    </location>
</feature>
<dbReference type="InterPro" id="IPR022038">
    <property type="entry name" value="Ig-like_bact"/>
</dbReference>
<feature type="chain" id="PRO_5038686650" description="Peptidase C39-like domain-containing protein" evidence="2">
    <location>
        <begin position="24"/>
        <end position="659"/>
    </location>
</feature>
<gene>
    <name evidence="6" type="ORF">RT41_GL000490</name>
</gene>
<reference evidence="6 7" key="1">
    <citation type="submission" date="2014-12" db="EMBL/GenBank/DDBJ databases">
        <title>Draft genome sequences of 10 type strains of Lactococcus.</title>
        <authorList>
            <person name="Sun Z."/>
            <person name="Zhong Z."/>
            <person name="Liu W."/>
            <person name="Zhang W."/>
            <person name="Zhang H."/>
        </authorList>
    </citation>
    <scope>NUCLEOTIDE SEQUENCE [LARGE SCALE GENOMIC DNA]</scope>
    <source>
        <strain evidence="6 7">JCM 16395</strain>
    </source>
</reference>
<name>A0A2A5RJ44_9LACT</name>
<dbReference type="InterPro" id="IPR039564">
    <property type="entry name" value="Peptidase_C39-like"/>
</dbReference>
<comment type="caution">
    <text evidence="6">The sequence shown here is derived from an EMBL/GenBank/DDBJ whole genome shotgun (WGS) entry which is preliminary data.</text>
</comment>